<dbReference type="PROSITE" id="PS52029">
    <property type="entry name" value="LD_TPASE"/>
    <property type="match status" value="1"/>
</dbReference>
<dbReference type="CDD" id="cd16913">
    <property type="entry name" value="YkuD_like"/>
    <property type="match status" value="1"/>
</dbReference>
<dbReference type="GO" id="GO:0018104">
    <property type="term" value="P:peptidoglycan-protein cross-linking"/>
    <property type="evidence" value="ECO:0007669"/>
    <property type="project" value="TreeGrafter"/>
</dbReference>
<dbReference type="GO" id="GO:0008360">
    <property type="term" value="P:regulation of cell shape"/>
    <property type="evidence" value="ECO:0007669"/>
    <property type="project" value="UniProtKB-UniRule"/>
</dbReference>
<evidence type="ECO:0000259" key="11">
    <source>
        <dbReference type="PROSITE" id="PS52029"/>
    </source>
</evidence>
<dbReference type="EMBL" id="FOGU01000003">
    <property type="protein sequence ID" value="SER84882.1"/>
    <property type="molecule type" value="Genomic_DNA"/>
</dbReference>
<dbReference type="GO" id="GO:0071555">
    <property type="term" value="P:cell wall organization"/>
    <property type="evidence" value="ECO:0007669"/>
    <property type="project" value="UniProtKB-UniRule"/>
</dbReference>
<evidence type="ECO:0000313" key="12">
    <source>
        <dbReference type="EMBL" id="SER84882.1"/>
    </source>
</evidence>
<feature type="chain" id="PRO_5011525960" evidence="10">
    <location>
        <begin position="24"/>
        <end position="189"/>
    </location>
</feature>
<evidence type="ECO:0000256" key="3">
    <source>
        <dbReference type="ARBA" id="ARBA00022676"/>
    </source>
</evidence>
<feature type="active site" description="Proton donor/acceptor" evidence="9">
    <location>
        <position position="146"/>
    </location>
</feature>
<keyword evidence="10" id="KW-0732">Signal</keyword>
<evidence type="ECO:0000256" key="7">
    <source>
        <dbReference type="ARBA" id="ARBA00022984"/>
    </source>
</evidence>
<feature type="active site" description="Nucleophile" evidence="9">
    <location>
        <position position="162"/>
    </location>
</feature>
<reference evidence="12 13" key="1">
    <citation type="submission" date="2016-10" db="EMBL/GenBank/DDBJ databases">
        <authorList>
            <person name="de Groot N.N."/>
        </authorList>
    </citation>
    <scope>NUCLEOTIDE SEQUENCE [LARGE SCALE GENOMIC DNA]</scope>
    <source>
        <strain evidence="12 13">DSM 23042</strain>
    </source>
</reference>
<comment type="similarity">
    <text evidence="2">Belongs to the YkuD family.</text>
</comment>
<keyword evidence="7 9" id="KW-0573">Peptidoglycan synthesis</keyword>
<dbReference type="GO" id="GO:0005576">
    <property type="term" value="C:extracellular region"/>
    <property type="evidence" value="ECO:0007669"/>
    <property type="project" value="TreeGrafter"/>
</dbReference>
<comment type="pathway">
    <text evidence="1 9">Cell wall biogenesis; peptidoglycan biosynthesis.</text>
</comment>
<keyword evidence="3" id="KW-0328">Glycosyltransferase</keyword>
<dbReference type="SUPFAM" id="SSF141523">
    <property type="entry name" value="L,D-transpeptidase catalytic domain-like"/>
    <property type="match status" value="1"/>
</dbReference>
<dbReference type="Pfam" id="PF03734">
    <property type="entry name" value="YkuD"/>
    <property type="match status" value="1"/>
</dbReference>
<name>A0A1H9SIT6_9RHOB</name>
<keyword evidence="6 9" id="KW-0133">Cell shape</keyword>
<proteinExistence type="inferred from homology"/>
<dbReference type="UniPathway" id="UPA00219"/>
<evidence type="ECO:0000256" key="10">
    <source>
        <dbReference type="SAM" id="SignalP"/>
    </source>
</evidence>
<dbReference type="Proteomes" id="UP000198885">
    <property type="component" value="Unassembled WGS sequence"/>
</dbReference>
<evidence type="ECO:0000256" key="6">
    <source>
        <dbReference type="ARBA" id="ARBA00022960"/>
    </source>
</evidence>
<dbReference type="PANTHER" id="PTHR30582:SF24">
    <property type="entry name" value="L,D-TRANSPEPTIDASE ERFK_SRFK-RELATED"/>
    <property type="match status" value="1"/>
</dbReference>
<evidence type="ECO:0000256" key="8">
    <source>
        <dbReference type="ARBA" id="ARBA00023316"/>
    </source>
</evidence>
<gene>
    <name evidence="12" type="ORF">SAMN04490244_103229</name>
</gene>
<keyword evidence="13" id="KW-1185">Reference proteome</keyword>
<evidence type="ECO:0000256" key="5">
    <source>
        <dbReference type="ARBA" id="ARBA00022801"/>
    </source>
</evidence>
<evidence type="ECO:0000256" key="1">
    <source>
        <dbReference type="ARBA" id="ARBA00004752"/>
    </source>
</evidence>
<dbReference type="InterPro" id="IPR050979">
    <property type="entry name" value="LD-transpeptidase"/>
</dbReference>
<sequence>MQSRRQFLTSAAALGLLPTGALAHMGPPHDSPQSFEPRNVDVRDDAEVGSIHVVPQWFVLYYVTSPGRAIEYHTAVGEAGRNLTGRVTVKRKEEWPSWTPTQNMIRREPEMYGKYADGVPGGPENPLGARALYLYRGGRDTMYRIHGTPQPWTIGTAVSSGCIRLKNEHIIDLYNRVEIGAPVRIYPPI</sequence>
<keyword evidence="4" id="KW-0808">Transferase</keyword>
<keyword evidence="5" id="KW-0378">Hydrolase</keyword>
<dbReference type="AlphaFoldDB" id="A0A1H9SIT6"/>
<dbReference type="InterPro" id="IPR005490">
    <property type="entry name" value="LD_TPept_cat_dom"/>
</dbReference>
<protein>
    <submittedName>
        <fullName evidence="12">L,D-transpeptidase catalytic domain</fullName>
    </submittedName>
</protein>
<feature type="signal peptide" evidence="10">
    <location>
        <begin position="1"/>
        <end position="23"/>
    </location>
</feature>
<feature type="domain" description="L,D-TPase catalytic" evidence="11">
    <location>
        <begin position="49"/>
        <end position="186"/>
    </location>
</feature>
<accession>A0A1H9SIT6</accession>
<evidence type="ECO:0000256" key="4">
    <source>
        <dbReference type="ARBA" id="ARBA00022679"/>
    </source>
</evidence>
<evidence type="ECO:0000313" key="13">
    <source>
        <dbReference type="Proteomes" id="UP000198885"/>
    </source>
</evidence>
<dbReference type="OrthoDB" id="9795305at2"/>
<organism evidence="12 13">
    <name type="scientific">Tranquillimonas rosea</name>
    <dbReference type="NCBI Taxonomy" id="641238"/>
    <lineage>
        <taxon>Bacteria</taxon>
        <taxon>Pseudomonadati</taxon>
        <taxon>Pseudomonadota</taxon>
        <taxon>Alphaproteobacteria</taxon>
        <taxon>Rhodobacterales</taxon>
        <taxon>Roseobacteraceae</taxon>
        <taxon>Tranquillimonas</taxon>
    </lineage>
</organism>
<dbReference type="InterPro" id="IPR038063">
    <property type="entry name" value="Transpep_catalytic_dom"/>
</dbReference>
<dbReference type="PANTHER" id="PTHR30582">
    <property type="entry name" value="L,D-TRANSPEPTIDASE"/>
    <property type="match status" value="1"/>
</dbReference>
<dbReference type="PROSITE" id="PS51318">
    <property type="entry name" value="TAT"/>
    <property type="match status" value="1"/>
</dbReference>
<dbReference type="GO" id="GO:0016757">
    <property type="term" value="F:glycosyltransferase activity"/>
    <property type="evidence" value="ECO:0007669"/>
    <property type="project" value="UniProtKB-KW"/>
</dbReference>
<dbReference type="Gene3D" id="2.40.440.10">
    <property type="entry name" value="L,D-transpeptidase catalytic domain-like"/>
    <property type="match status" value="1"/>
</dbReference>
<dbReference type="InterPro" id="IPR006311">
    <property type="entry name" value="TAT_signal"/>
</dbReference>
<dbReference type="FunFam" id="2.40.440.10:FF:000002">
    <property type="entry name" value="L,D-transpeptidase ErfK/SrfK"/>
    <property type="match status" value="1"/>
</dbReference>
<keyword evidence="8 9" id="KW-0961">Cell wall biogenesis/degradation</keyword>
<dbReference type="STRING" id="641238.SAMN04490244_103229"/>
<dbReference type="GO" id="GO:0071972">
    <property type="term" value="F:peptidoglycan L,D-transpeptidase activity"/>
    <property type="evidence" value="ECO:0007669"/>
    <property type="project" value="TreeGrafter"/>
</dbReference>
<evidence type="ECO:0000256" key="9">
    <source>
        <dbReference type="PROSITE-ProRule" id="PRU01373"/>
    </source>
</evidence>
<evidence type="ECO:0000256" key="2">
    <source>
        <dbReference type="ARBA" id="ARBA00005992"/>
    </source>
</evidence>